<dbReference type="EMBL" id="JAEPRE010000408">
    <property type="protein sequence ID" value="KAG2228582.1"/>
    <property type="molecule type" value="Genomic_DNA"/>
</dbReference>
<comment type="caution">
    <text evidence="2">The sequence shown here is derived from an EMBL/GenBank/DDBJ whole genome shotgun (WGS) entry which is preliminary data.</text>
</comment>
<evidence type="ECO:0000313" key="2">
    <source>
        <dbReference type="EMBL" id="KAG2228582.1"/>
    </source>
</evidence>
<dbReference type="AlphaFoldDB" id="A0A8H7SI49"/>
<feature type="domain" description="Ubiquitin-like" evidence="1">
    <location>
        <begin position="81"/>
        <end position="149"/>
    </location>
</feature>
<dbReference type="CDD" id="cd17039">
    <property type="entry name" value="Ubl_ubiquitin_like"/>
    <property type="match status" value="1"/>
</dbReference>
<dbReference type="SUPFAM" id="SSF54236">
    <property type="entry name" value="Ubiquitin-like"/>
    <property type="match status" value="2"/>
</dbReference>
<dbReference type="PANTHER" id="PTHR10666">
    <property type="entry name" value="UBIQUITIN"/>
    <property type="match status" value="1"/>
</dbReference>
<protein>
    <recommendedName>
        <fullName evidence="1">Ubiquitin-like domain-containing protein</fullName>
    </recommendedName>
</protein>
<feature type="domain" description="Ubiquitin-like" evidence="1">
    <location>
        <begin position="1"/>
        <end position="77"/>
    </location>
</feature>
<evidence type="ECO:0000259" key="1">
    <source>
        <dbReference type="PROSITE" id="PS50053"/>
    </source>
</evidence>
<dbReference type="InterPro" id="IPR029071">
    <property type="entry name" value="Ubiquitin-like_domsf"/>
</dbReference>
<proteinExistence type="predicted"/>
<dbReference type="Gene3D" id="3.10.20.90">
    <property type="entry name" value="Phosphatidylinositol 3-kinase Catalytic Subunit, Chain A, domain 1"/>
    <property type="match status" value="2"/>
</dbReference>
<dbReference type="Pfam" id="PF00240">
    <property type="entry name" value="ubiquitin"/>
    <property type="match status" value="2"/>
</dbReference>
<keyword evidence="3" id="KW-1185">Reference proteome</keyword>
<dbReference type="Proteomes" id="UP000613177">
    <property type="component" value="Unassembled WGS sequence"/>
</dbReference>
<dbReference type="InterPro" id="IPR000626">
    <property type="entry name" value="Ubiquitin-like_dom"/>
</dbReference>
<name>A0A8H7SI49_9FUNG</name>
<dbReference type="PROSITE" id="PS50053">
    <property type="entry name" value="UBIQUITIN_2"/>
    <property type="match status" value="2"/>
</dbReference>
<sequence>MEIKVDLQQLGTSFMLKVEPKYTLFFVKTIVQSRHYIHKSNQCLTKNGHTLRDSFTLSEYDIKNNDSVTLTISGPSPYKPYTIYYKVDGKERDSIEVMTCHTIDYLKKDIWYKTGIPVKCMRLRYLTYLLESGSCIADYNILPESTLSLEADYS</sequence>
<organism evidence="2 3">
    <name type="scientific">Thamnidium elegans</name>
    <dbReference type="NCBI Taxonomy" id="101142"/>
    <lineage>
        <taxon>Eukaryota</taxon>
        <taxon>Fungi</taxon>
        <taxon>Fungi incertae sedis</taxon>
        <taxon>Mucoromycota</taxon>
        <taxon>Mucoromycotina</taxon>
        <taxon>Mucoromycetes</taxon>
        <taxon>Mucorales</taxon>
        <taxon>Mucorineae</taxon>
        <taxon>Mucoraceae</taxon>
        <taxon>Thamnidium</taxon>
    </lineage>
</organism>
<evidence type="ECO:0000313" key="3">
    <source>
        <dbReference type="Proteomes" id="UP000613177"/>
    </source>
</evidence>
<accession>A0A8H7SI49</accession>
<dbReference type="SMART" id="SM00213">
    <property type="entry name" value="UBQ"/>
    <property type="match status" value="2"/>
</dbReference>
<gene>
    <name evidence="2" type="ORF">INT48_000002</name>
</gene>
<dbReference type="InterPro" id="IPR050158">
    <property type="entry name" value="Ubiquitin_ubiquitin-like"/>
</dbReference>
<dbReference type="OrthoDB" id="1885901at2759"/>
<reference evidence="2" key="1">
    <citation type="submission" date="2021-01" db="EMBL/GenBank/DDBJ databases">
        <title>Metabolic potential, ecology and presence of endohyphal bacteria is reflected in genomic diversity of Mucoromycotina.</title>
        <authorList>
            <person name="Muszewska A."/>
            <person name="Okrasinska A."/>
            <person name="Steczkiewicz K."/>
            <person name="Drgas O."/>
            <person name="Orlowska M."/>
            <person name="Perlinska-Lenart U."/>
            <person name="Aleksandrzak-Piekarczyk T."/>
            <person name="Szatraj K."/>
            <person name="Zielenkiewicz U."/>
            <person name="Pilsyk S."/>
            <person name="Malc E."/>
            <person name="Mieczkowski P."/>
            <person name="Kruszewska J.S."/>
            <person name="Biernat P."/>
            <person name="Pawlowska J."/>
        </authorList>
    </citation>
    <scope>NUCLEOTIDE SEQUENCE</scope>
    <source>
        <strain evidence="2">WA0000018081</strain>
    </source>
</reference>